<dbReference type="SUPFAM" id="SSF55729">
    <property type="entry name" value="Acyl-CoA N-acyltransferases (Nat)"/>
    <property type="match status" value="1"/>
</dbReference>
<dbReference type="Gene3D" id="3.40.630.30">
    <property type="match status" value="1"/>
</dbReference>
<dbReference type="Proteomes" id="UP000193498">
    <property type="component" value="Unassembled WGS sequence"/>
</dbReference>
<dbReference type="Pfam" id="PF00583">
    <property type="entry name" value="Acetyltransf_1"/>
    <property type="match status" value="1"/>
</dbReference>
<dbReference type="InterPro" id="IPR052729">
    <property type="entry name" value="Acyl/Acetyltrans_Enzymes"/>
</dbReference>
<dbReference type="PANTHER" id="PTHR47237">
    <property type="entry name" value="SLL0310 PROTEIN"/>
    <property type="match status" value="1"/>
</dbReference>
<dbReference type="PROSITE" id="PS51186">
    <property type="entry name" value="GNAT"/>
    <property type="match status" value="1"/>
</dbReference>
<gene>
    <name evidence="2" type="ORF">K493DRAFT_362492</name>
</gene>
<keyword evidence="3" id="KW-1185">Reference proteome</keyword>
<comment type="caution">
    <text evidence="2">The sequence shown here is derived from an EMBL/GenBank/DDBJ whole genome shotgun (WGS) entry which is preliminary data.</text>
</comment>
<dbReference type="InterPro" id="IPR016181">
    <property type="entry name" value="Acyl_CoA_acyltransferase"/>
</dbReference>
<reference evidence="2 3" key="1">
    <citation type="submission" date="2016-07" db="EMBL/GenBank/DDBJ databases">
        <title>Pervasive Adenine N6-methylation of Active Genes in Fungi.</title>
        <authorList>
            <consortium name="DOE Joint Genome Institute"/>
            <person name="Mondo S.J."/>
            <person name="Dannebaum R.O."/>
            <person name="Kuo R.C."/>
            <person name="Labutti K."/>
            <person name="Haridas S."/>
            <person name="Kuo A."/>
            <person name="Salamov A."/>
            <person name="Ahrendt S.R."/>
            <person name="Lipzen A."/>
            <person name="Sullivan W."/>
            <person name="Andreopoulos W.B."/>
            <person name="Clum A."/>
            <person name="Lindquist E."/>
            <person name="Daum C."/>
            <person name="Ramamoorthy G.K."/>
            <person name="Gryganskyi A."/>
            <person name="Culley D."/>
            <person name="Magnuson J.K."/>
            <person name="James T.Y."/>
            <person name="O'Malley M.A."/>
            <person name="Stajich J.E."/>
            <person name="Spatafora J.W."/>
            <person name="Visel A."/>
            <person name="Grigoriev I.V."/>
        </authorList>
    </citation>
    <scope>NUCLEOTIDE SEQUENCE [LARGE SCALE GENOMIC DNA]</scope>
    <source>
        <strain evidence="2 3">CBS 931.73</strain>
    </source>
</reference>
<dbReference type="STRING" id="1314790.A0A1Y1X1Q4"/>
<accession>A0A1Y1X1Q4</accession>
<dbReference type="GO" id="GO:0016747">
    <property type="term" value="F:acyltransferase activity, transferring groups other than amino-acyl groups"/>
    <property type="evidence" value="ECO:0007669"/>
    <property type="project" value="InterPro"/>
</dbReference>
<dbReference type="CDD" id="cd04301">
    <property type="entry name" value="NAT_SF"/>
    <property type="match status" value="1"/>
</dbReference>
<proteinExistence type="predicted"/>
<dbReference type="AlphaFoldDB" id="A0A1Y1X1Q4"/>
<dbReference type="InterPro" id="IPR000182">
    <property type="entry name" value="GNAT_dom"/>
</dbReference>
<dbReference type="InParanoid" id="A0A1Y1X1Q4"/>
<feature type="domain" description="N-acetyltransferase" evidence="1">
    <location>
        <begin position="6"/>
        <end position="139"/>
    </location>
</feature>
<dbReference type="OrthoDB" id="5771378at2759"/>
<evidence type="ECO:0000313" key="3">
    <source>
        <dbReference type="Proteomes" id="UP000193498"/>
    </source>
</evidence>
<dbReference type="PANTHER" id="PTHR47237:SF1">
    <property type="entry name" value="SLL0310 PROTEIN"/>
    <property type="match status" value="1"/>
</dbReference>
<dbReference type="EMBL" id="MCFE01000769">
    <property type="protein sequence ID" value="ORX79737.1"/>
    <property type="molecule type" value="Genomic_DNA"/>
</dbReference>
<evidence type="ECO:0000259" key="1">
    <source>
        <dbReference type="PROSITE" id="PS51186"/>
    </source>
</evidence>
<organism evidence="2 3">
    <name type="scientific">Basidiobolus meristosporus CBS 931.73</name>
    <dbReference type="NCBI Taxonomy" id="1314790"/>
    <lineage>
        <taxon>Eukaryota</taxon>
        <taxon>Fungi</taxon>
        <taxon>Fungi incertae sedis</taxon>
        <taxon>Zoopagomycota</taxon>
        <taxon>Entomophthoromycotina</taxon>
        <taxon>Basidiobolomycetes</taxon>
        <taxon>Basidiobolales</taxon>
        <taxon>Basidiobolaceae</taxon>
        <taxon>Basidiobolus</taxon>
    </lineage>
</organism>
<evidence type="ECO:0000313" key="2">
    <source>
        <dbReference type="EMBL" id="ORX79737.1"/>
    </source>
</evidence>
<name>A0A1Y1X1Q4_9FUNG</name>
<sequence>MPSEELFISPATREDLELIYTWGDKEGWNPGVHDHVTNFAANPERYFVGRLGNKVVCSVAVFEYSHDVSFIGWYIVLDEYRGNGYGLQIFKHVMELVKGQNVGLDGVEAQQKNYAKLGFVKEYNNELYGGTLSEVPELTFSFRNEKFVSLDQIPVDKIAKFEFEQTGILRVKYWSAWLAQPELLSYAVVDEHDNILSTITARKTNNGSYAISHVYATEYQYVEAVLSKAFEELKASSSGPVQYHLAANDKNPKAKAIITKLKSVPIISFGRMWTQGLPKGTKLENVYFSGSPESG</sequence>
<protein>
    <recommendedName>
        <fullName evidence="1">N-acetyltransferase domain-containing protein</fullName>
    </recommendedName>
</protein>